<keyword evidence="2" id="KW-0805">Transcription regulation</keyword>
<dbReference type="InterPro" id="IPR013249">
    <property type="entry name" value="RNA_pol_sigma70_r4_t2"/>
</dbReference>
<protein>
    <recommendedName>
        <fullName evidence="10">RNA polymerase sigma factor</fullName>
    </recommendedName>
</protein>
<evidence type="ECO:0000313" key="9">
    <source>
        <dbReference type="Proteomes" id="UP000051373"/>
    </source>
</evidence>
<dbReference type="Gene3D" id="1.10.1740.10">
    <property type="match status" value="1"/>
</dbReference>
<dbReference type="EMBL" id="LJUJ01000001">
    <property type="protein sequence ID" value="KPK64726.1"/>
    <property type="molecule type" value="Genomic_DNA"/>
</dbReference>
<dbReference type="SUPFAM" id="SSF88946">
    <property type="entry name" value="Sigma2 domain of RNA polymerase sigma factors"/>
    <property type="match status" value="1"/>
</dbReference>
<evidence type="ECO:0008006" key="10">
    <source>
        <dbReference type="Google" id="ProtNLM"/>
    </source>
</evidence>
<keyword evidence="4" id="KW-0238">DNA-binding</keyword>
<dbReference type="Pfam" id="PF04542">
    <property type="entry name" value="Sigma70_r2"/>
    <property type="match status" value="1"/>
</dbReference>
<comment type="caution">
    <text evidence="8">The sequence shown here is derived from an EMBL/GenBank/DDBJ whole genome shotgun (WGS) entry which is preliminary data.</text>
</comment>
<evidence type="ECO:0000256" key="4">
    <source>
        <dbReference type="ARBA" id="ARBA00023125"/>
    </source>
</evidence>
<name>A0A0S8FVP0_UNCW3</name>
<feature type="domain" description="RNA polymerase sigma factor 70 region 4 type 2" evidence="7">
    <location>
        <begin position="117"/>
        <end position="168"/>
    </location>
</feature>
<organism evidence="8 9">
    <name type="scientific">candidate division WOR_3 bacterium SM23_42</name>
    <dbReference type="NCBI Taxonomy" id="1703779"/>
    <lineage>
        <taxon>Bacteria</taxon>
        <taxon>Bacteria division WOR-3</taxon>
    </lineage>
</organism>
<dbReference type="PANTHER" id="PTHR43133">
    <property type="entry name" value="RNA POLYMERASE ECF-TYPE SIGMA FACTO"/>
    <property type="match status" value="1"/>
</dbReference>
<dbReference type="Proteomes" id="UP000051373">
    <property type="component" value="Unassembled WGS sequence"/>
</dbReference>
<evidence type="ECO:0000256" key="2">
    <source>
        <dbReference type="ARBA" id="ARBA00023015"/>
    </source>
</evidence>
<keyword evidence="3" id="KW-0731">Sigma factor</keyword>
<dbReference type="GO" id="GO:0016987">
    <property type="term" value="F:sigma factor activity"/>
    <property type="evidence" value="ECO:0007669"/>
    <property type="project" value="UniProtKB-KW"/>
</dbReference>
<evidence type="ECO:0000259" key="7">
    <source>
        <dbReference type="Pfam" id="PF08281"/>
    </source>
</evidence>
<dbReference type="InterPro" id="IPR007627">
    <property type="entry name" value="RNA_pol_sigma70_r2"/>
</dbReference>
<dbReference type="InterPro" id="IPR014284">
    <property type="entry name" value="RNA_pol_sigma-70_dom"/>
</dbReference>
<dbReference type="GO" id="GO:0003677">
    <property type="term" value="F:DNA binding"/>
    <property type="evidence" value="ECO:0007669"/>
    <property type="project" value="UniProtKB-KW"/>
</dbReference>
<dbReference type="InterPro" id="IPR013324">
    <property type="entry name" value="RNA_pol_sigma_r3/r4-like"/>
</dbReference>
<dbReference type="Gene3D" id="1.10.10.10">
    <property type="entry name" value="Winged helix-like DNA-binding domain superfamily/Winged helix DNA-binding domain"/>
    <property type="match status" value="1"/>
</dbReference>
<evidence type="ECO:0000256" key="5">
    <source>
        <dbReference type="ARBA" id="ARBA00023163"/>
    </source>
</evidence>
<evidence type="ECO:0000259" key="6">
    <source>
        <dbReference type="Pfam" id="PF04542"/>
    </source>
</evidence>
<dbReference type="GO" id="GO:0006352">
    <property type="term" value="P:DNA-templated transcription initiation"/>
    <property type="evidence" value="ECO:0007669"/>
    <property type="project" value="InterPro"/>
</dbReference>
<proteinExistence type="inferred from homology"/>
<reference evidence="8 9" key="1">
    <citation type="journal article" date="2015" name="Microbiome">
        <title>Genomic resolution of linkages in carbon, nitrogen, and sulfur cycling among widespread estuary sediment bacteria.</title>
        <authorList>
            <person name="Baker B.J."/>
            <person name="Lazar C.S."/>
            <person name="Teske A.P."/>
            <person name="Dick G.J."/>
        </authorList>
    </citation>
    <scope>NUCLEOTIDE SEQUENCE [LARGE SCALE GENOMIC DNA]</scope>
    <source>
        <strain evidence="8">SM23_42</strain>
    </source>
</reference>
<dbReference type="InterPro" id="IPR036388">
    <property type="entry name" value="WH-like_DNA-bd_sf"/>
</dbReference>
<dbReference type="AlphaFoldDB" id="A0A0S8FVP0"/>
<dbReference type="Pfam" id="PF08281">
    <property type="entry name" value="Sigma70_r4_2"/>
    <property type="match status" value="1"/>
</dbReference>
<dbReference type="CDD" id="cd06171">
    <property type="entry name" value="Sigma70_r4"/>
    <property type="match status" value="1"/>
</dbReference>
<sequence>MIDYSSTDLFTLYKWFKEGDERAFETLYNRLSSGLFNYCIRLLGDWYHAEDVLVETFTKLANSNLDERGNLKAWLYRVATNACYTLFRKSKVELKSFEQQLQTIKQNPGFDFTEELRVQRLLGELPEYQRIVIVLKFYERMAYQDIADVLCCPLGTVKSRMHQGLKKLREIIKDEQ</sequence>
<evidence type="ECO:0000256" key="3">
    <source>
        <dbReference type="ARBA" id="ARBA00023082"/>
    </source>
</evidence>
<dbReference type="SUPFAM" id="SSF88659">
    <property type="entry name" value="Sigma3 and sigma4 domains of RNA polymerase sigma factors"/>
    <property type="match status" value="1"/>
</dbReference>
<evidence type="ECO:0000256" key="1">
    <source>
        <dbReference type="ARBA" id="ARBA00010641"/>
    </source>
</evidence>
<keyword evidence="5" id="KW-0804">Transcription</keyword>
<dbReference type="InterPro" id="IPR013325">
    <property type="entry name" value="RNA_pol_sigma_r2"/>
</dbReference>
<dbReference type="InterPro" id="IPR039425">
    <property type="entry name" value="RNA_pol_sigma-70-like"/>
</dbReference>
<gene>
    <name evidence="8" type="ORF">AMJ83_00600</name>
</gene>
<comment type="similarity">
    <text evidence="1">Belongs to the sigma-70 factor family. ECF subfamily.</text>
</comment>
<feature type="domain" description="RNA polymerase sigma-70 region 2" evidence="6">
    <location>
        <begin position="27"/>
        <end position="91"/>
    </location>
</feature>
<accession>A0A0S8FVP0</accession>
<dbReference type="STRING" id="1703779.AMJ83_00600"/>
<dbReference type="NCBIfam" id="TIGR02937">
    <property type="entry name" value="sigma70-ECF"/>
    <property type="match status" value="1"/>
</dbReference>
<dbReference type="PANTHER" id="PTHR43133:SF8">
    <property type="entry name" value="RNA POLYMERASE SIGMA FACTOR HI_1459-RELATED"/>
    <property type="match status" value="1"/>
</dbReference>
<evidence type="ECO:0000313" key="8">
    <source>
        <dbReference type="EMBL" id="KPK64726.1"/>
    </source>
</evidence>